<evidence type="ECO:0000256" key="5">
    <source>
        <dbReference type="SAM" id="Phobius"/>
    </source>
</evidence>
<feature type="transmembrane region" description="Helical" evidence="5">
    <location>
        <begin position="31"/>
        <end position="54"/>
    </location>
</feature>
<dbReference type="Pfam" id="PF07690">
    <property type="entry name" value="MFS_1"/>
    <property type="match status" value="1"/>
</dbReference>
<sequence length="353" mass="39161">MSSVCLMNFGNGLSDSAPGARIPYMETHYTISYTVVSLIFVTNAIGFMSAAFFVDAIRARLGRAKTLMIAQSLMTCGYMPIVCTPPWLVVIVCFFFLWNGMALNLALGNVFAANLHNRPKMLGAMHGSYGVGGAIGPLIATAMVSQGHLLWSRYYLIPLSITLFNLAFAAWSFWHYEAEVERTRRAKRQHQRAIGQHAALPQKQNSEVSISGWVISFLITTRHGNPANVGYVTSGFWASITLGRFLLSHLAHKIGEKVFVCGMVKGAAIFQLLVWLVPNVIGNAVAVSICFWELRRCGESIHSRILAGAVGTFVLHPILYWFVCCNVDVLVFRPDAKQEEYRVGLQKGYDSWR</sequence>
<feature type="transmembrane region" description="Helical" evidence="5">
    <location>
        <begin position="304"/>
        <end position="323"/>
    </location>
</feature>
<evidence type="ECO:0000313" key="7">
    <source>
        <dbReference type="Proteomes" id="UP000006753"/>
    </source>
</evidence>
<evidence type="ECO:0000256" key="1">
    <source>
        <dbReference type="ARBA" id="ARBA00004141"/>
    </source>
</evidence>
<evidence type="ECO:0000256" key="3">
    <source>
        <dbReference type="ARBA" id="ARBA00022989"/>
    </source>
</evidence>
<dbReference type="OMA" id="ARIPYME"/>
<evidence type="ECO:0000256" key="4">
    <source>
        <dbReference type="ARBA" id="ARBA00023136"/>
    </source>
</evidence>
<evidence type="ECO:0000256" key="2">
    <source>
        <dbReference type="ARBA" id="ARBA00022692"/>
    </source>
</evidence>
<dbReference type="InterPro" id="IPR011701">
    <property type="entry name" value="MFS"/>
</dbReference>
<keyword evidence="4 5" id="KW-0472">Membrane</keyword>
<dbReference type="InParanoid" id="K1WVR3"/>
<dbReference type="GO" id="GO:0022857">
    <property type="term" value="F:transmembrane transporter activity"/>
    <property type="evidence" value="ECO:0007669"/>
    <property type="project" value="InterPro"/>
</dbReference>
<feature type="transmembrane region" description="Helical" evidence="5">
    <location>
        <begin position="267"/>
        <end position="292"/>
    </location>
</feature>
<organism evidence="6 7">
    <name type="scientific">Marssonina brunnea f. sp. multigermtubi (strain MB_m1)</name>
    <name type="common">Marssonina leaf spot fungus</name>
    <dbReference type="NCBI Taxonomy" id="1072389"/>
    <lineage>
        <taxon>Eukaryota</taxon>
        <taxon>Fungi</taxon>
        <taxon>Dikarya</taxon>
        <taxon>Ascomycota</taxon>
        <taxon>Pezizomycotina</taxon>
        <taxon>Leotiomycetes</taxon>
        <taxon>Helotiales</taxon>
        <taxon>Drepanopezizaceae</taxon>
        <taxon>Drepanopeziza</taxon>
    </lineage>
</organism>
<dbReference type="eggNOG" id="ENOG502QSZ7">
    <property type="taxonomic scope" value="Eukaryota"/>
</dbReference>
<keyword evidence="3 5" id="KW-1133">Transmembrane helix</keyword>
<dbReference type="PANTHER" id="PTHR23514:SF6">
    <property type="entry name" value="MAJOR FACILITATOR SUPERFAMILY (MFS) PROFILE DOMAIN-CONTAINING PROTEIN"/>
    <property type="match status" value="1"/>
</dbReference>
<dbReference type="HOGENOM" id="CLU_021993_1_0_1"/>
<keyword evidence="2 5" id="KW-0812">Transmembrane</keyword>
<dbReference type="EMBL" id="JH921428">
    <property type="protein sequence ID" value="EKD21720.1"/>
    <property type="molecule type" value="Genomic_DNA"/>
</dbReference>
<comment type="subcellular location">
    <subcellularLocation>
        <location evidence="1">Membrane</location>
        <topology evidence="1">Multi-pass membrane protein</topology>
    </subcellularLocation>
</comment>
<dbReference type="InterPro" id="IPR036259">
    <property type="entry name" value="MFS_trans_sf"/>
</dbReference>
<feature type="transmembrane region" description="Helical" evidence="5">
    <location>
        <begin position="229"/>
        <end position="247"/>
    </location>
</feature>
<dbReference type="SUPFAM" id="SSF103473">
    <property type="entry name" value="MFS general substrate transporter"/>
    <property type="match status" value="1"/>
</dbReference>
<dbReference type="Proteomes" id="UP000006753">
    <property type="component" value="Unassembled WGS sequence"/>
</dbReference>
<protein>
    <submittedName>
        <fullName evidence="6">MFS efflux transporter</fullName>
    </submittedName>
</protein>
<dbReference type="InterPro" id="IPR051788">
    <property type="entry name" value="MFS_Transporter"/>
</dbReference>
<evidence type="ECO:0000313" key="6">
    <source>
        <dbReference type="EMBL" id="EKD21720.1"/>
    </source>
</evidence>
<dbReference type="KEGG" id="mbe:MBM_00833"/>
<feature type="transmembrane region" description="Helical" evidence="5">
    <location>
        <begin position="128"/>
        <end position="149"/>
    </location>
</feature>
<feature type="transmembrane region" description="Helical" evidence="5">
    <location>
        <begin position="155"/>
        <end position="176"/>
    </location>
</feature>
<dbReference type="OrthoDB" id="413079at2759"/>
<dbReference type="Gene3D" id="1.20.1250.20">
    <property type="entry name" value="MFS general substrate transporter like domains"/>
    <property type="match status" value="1"/>
</dbReference>
<dbReference type="PANTHER" id="PTHR23514">
    <property type="entry name" value="BYPASS OF STOP CODON PROTEIN 6"/>
    <property type="match status" value="1"/>
</dbReference>
<reference evidence="6 7" key="1">
    <citation type="journal article" date="2012" name="BMC Genomics">
        <title>Sequencing the genome of Marssonina brunnea reveals fungus-poplar co-evolution.</title>
        <authorList>
            <person name="Zhu S."/>
            <person name="Cao Y.-Z."/>
            <person name="Jiang C."/>
            <person name="Tan B.-Y."/>
            <person name="Wang Z."/>
            <person name="Feng S."/>
            <person name="Zhang L."/>
            <person name="Su X.-H."/>
            <person name="Brejova B."/>
            <person name="Vinar T."/>
            <person name="Xu M."/>
            <person name="Wang M.-X."/>
            <person name="Zhang S.-G."/>
            <person name="Huang M.-R."/>
            <person name="Wu R."/>
            <person name="Zhou Y."/>
        </authorList>
    </citation>
    <scope>NUCLEOTIDE SEQUENCE [LARGE SCALE GENOMIC DNA]</scope>
    <source>
        <strain evidence="6 7">MB_m1</strain>
    </source>
</reference>
<dbReference type="GO" id="GO:0016020">
    <property type="term" value="C:membrane"/>
    <property type="evidence" value="ECO:0007669"/>
    <property type="project" value="UniProtKB-SubCell"/>
</dbReference>
<dbReference type="AlphaFoldDB" id="K1WVR3"/>
<name>K1WVR3_MARBU</name>
<feature type="transmembrane region" description="Helical" evidence="5">
    <location>
        <begin position="87"/>
        <end position="107"/>
    </location>
</feature>
<gene>
    <name evidence="6" type="ORF">MBM_00833</name>
</gene>
<accession>K1WVR3</accession>
<dbReference type="FunFam" id="1.20.1250.20:FF:000308">
    <property type="entry name" value="MFS efflux transporter"/>
    <property type="match status" value="1"/>
</dbReference>
<proteinExistence type="predicted"/>
<keyword evidence="7" id="KW-1185">Reference proteome</keyword>